<evidence type="ECO:0000313" key="4">
    <source>
        <dbReference type="Proteomes" id="UP000029964"/>
    </source>
</evidence>
<dbReference type="InterPro" id="IPR008579">
    <property type="entry name" value="UGlyAH_Cupin_dom"/>
</dbReference>
<feature type="region of interest" description="Disordered" evidence="1">
    <location>
        <begin position="242"/>
        <end position="267"/>
    </location>
</feature>
<feature type="compositionally biased region" description="Polar residues" evidence="1">
    <location>
        <begin position="192"/>
        <end position="203"/>
    </location>
</feature>
<accession>A0A086SWH4</accession>
<dbReference type="AlphaFoldDB" id="A0A086SWH4"/>
<sequence>MVTKPSAAPAKKQAAKRTNLAPWNAAIMGTKASPVPVPSVGRPSPSSSSGYIGGGNGGGNHNNRLDPSPARISSDISLPPTEPLQQQRHPNGLGGTTKMRELQEKWEKELSKTSLGETSRSSSTPRTPVNPGQTTTPANAQQSSATPSLAATKPAPPKVSPVPVPAYGIAQKRSNSEMNGRQEEPLAKRQETGSANTNGNNSAPAEDLKAATLTEAQRFTEAATSHHPSQFTDVNARVSSPDMTAAGARARAPAAPSQLPVKPSGGQVRVPVAGRDFRAAAYQRDLVEVEIDGTTWPVIRMADDRRPYADYPAPDGTLIPAYGAIIPQGYTALAEEEAPFICPVRDCRKRVDSLRGLGGHFSAGHAMSAFNDNGDGTVSKVAMYERGQLKHAPGVVISQNPLPADAPPPVEPTLSIRNQLRNMARVSLPKSDPSWSPASTPQVSTPLASTPPLTESDAVTYLHAFLSQKQTTPRRADIDYMVKLPRRRDLSDRWLKHHQGEILDANHYACAIAYMVGDEVHGANRCTMVETTSDLQKPFCRLSERCIRLPAEMPFTTREYFSRLVTCVGCRYWSHFRKGANPCTWNTKPRAPARLPNERPTPPAAGAINAGDDDDDEYISVPSTESRGGDAGPETERIRGLRKRKSNLSAAPFSSAAPSKQPDDGGEDKVMEMEDWELTSGKALDKTESEVTISDDVSVSRMYIRPGETQRWPTEHNKFQYWEVIKGKVQVKSGGQSLAVGPGGIFVIRPGMSCKAENRLYDDAVLSCHTFSNYSLMP</sequence>
<dbReference type="Proteomes" id="UP000029964">
    <property type="component" value="Unassembled WGS sequence"/>
</dbReference>
<feature type="compositionally biased region" description="Polar residues" evidence="1">
    <location>
        <begin position="433"/>
        <end position="450"/>
    </location>
</feature>
<keyword evidence="4" id="KW-1185">Reference proteome</keyword>
<dbReference type="Gene3D" id="2.60.120.10">
    <property type="entry name" value="Jelly Rolls"/>
    <property type="match status" value="1"/>
</dbReference>
<feature type="domain" description="(S)-ureidoglycine aminohydrolase cupin" evidence="2">
    <location>
        <begin position="711"/>
        <end position="757"/>
    </location>
</feature>
<evidence type="ECO:0000259" key="2">
    <source>
        <dbReference type="Pfam" id="PF05899"/>
    </source>
</evidence>
<feature type="compositionally biased region" description="Low complexity" evidence="1">
    <location>
        <begin position="245"/>
        <end position="256"/>
    </location>
</feature>
<feature type="compositionally biased region" description="Low complexity" evidence="1">
    <location>
        <begin position="649"/>
        <end position="659"/>
    </location>
</feature>
<dbReference type="Pfam" id="PF05899">
    <property type="entry name" value="Cupin_3"/>
    <property type="match status" value="1"/>
</dbReference>
<dbReference type="OrthoDB" id="3545073at2759"/>
<dbReference type="EMBL" id="JPKY01000128">
    <property type="protein sequence ID" value="KFH41456.1"/>
    <property type="molecule type" value="Genomic_DNA"/>
</dbReference>
<feature type="compositionally biased region" description="Low complexity" evidence="1">
    <location>
        <begin position="38"/>
        <end position="50"/>
    </location>
</feature>
<comment type="caution">
    <text evidence="3">The sequence shown here is derived from an EMBL/GenBank/DDBJ whole genome shotgun (WGS) entry which is preliminary data.</text>
</comment>
<feature type="compositionally biased region" description="Low complexity" evidence="1">
    <location>
        <begin position="118"/>
        <end position="127"/>
    </location>
</feature>
<proteinExistence type="predicted"/>
<protein>
    <recommendedName>
        <fullName evidence="2">(S)-ureidoglycine aminohydrolase cupin domain-containing protein</fullName>
    </recommendedName>
</protein>
<feature type="compositionally biased region" description="Polar residues" evidence="1">
    <location>
        <begin position="130"/>
        <end position="149"/>
    </location>
</feature>
<dbReference type="STRING" id="857340.A0A086SWH4"/>
<feature type="region of interest" description="Disordered" evidence="1">
    <location>
        <begin position="1"/>
        <end position="204"/>
    </location>
</feature>
<organism evidence="3 4">
    <name type="scientific">Hapsidospora chrysogenum (strain ATCC 11550 / CBS 779.69 / DSM 880 / IAM 14645 / JCM 23072 / IMI 49137)</name>
    <name type="common">Acremonium chrysogenum</name>
    <dbReference type="NCBI Taxonomy" id="857340"/>
    <lineage>
        <taxon>Eukaryota</taxon>
        <taxon>Fungi</taxon>
        <taxon>Dikarya</taxon>
        <taxon>Ascomycota</taxon>
        <taxon>Pezizomycotina</taxon>
        <taxon>Sordariomycetes</taxon>
        <taxon>Hypocreomycetidae</taxon>
        <taxon>Hypocreales</taxon>
        <taxon>Bionectriaceae</taxon>
        <taxon>Hapsidospora</taxon>
    </lineage>
</organism>
<gene>
    <name evidence="3" type="ORF">ACRE_078300</name>
</gene>
<feature type="region of interest" description="Disordered" evidence="1">
    <location>
        <begin position="428"/>
        <end position="450"/>
    </location>
</feature>
<evidence type="ECO:0000256" key="1">
    <source>
        <dbReference type="SAM" id="MobiDB-lite"/>
    </source>
</evidence>
<feature type="compositionally biased region" description="Basic and acidic residues" evidence="1">
    <location>
        <begin position="180"/>
        <end position="191"/>
    </location>
</feature>
<dbReference type="HOGENOM" id="CLU_024000_0_0_1"/>
<feature type="compositionally biased region" description="Gly residues" evidence="1">
    <location>
        <begin position="51"/>
        <end position="60"/>
    </location>
</feature>
<reference evidence="4" key="1">
    <citation type="journal article" date="2014" name="Genome Announc.">
        <title>Genome sequence and annotation of Acremonium chrysogenum, producer of the beta-lactam antibiotic cephalosporin C.</title>
        <authorList>
            <person name="Terfehr D."/>
            <person name="Dahlmann T.A."/>
            <person name="Specht T."/>
            <person name="Zadra I."/>
            <person name="Kuernsteiner H."/>
            <person name="Kueck U."/>
        </authorList>
    </citation>
    <scope>NUCLEOTIDE SEQUENCE [LARGE SCALE GENOMIC DNA]</scope>
    <source>
        <strain evidence="4">ATCC 11550 / CBS 779.69 / DSM 880 / IAM 14645 / JCM 23072 / IMI 49137</strain>
    </source>
</reference>
<feature type="compositionally biased region" description="Basic and acidic residues" evidence="1">
    <location>
        <begin position="98"/>
        <end position="111"/>
    </location>
</feature>
<name>A0A086SWH4_HAPC1</name>
<dbReference type="SUPFAM" id="SSF51182">
    <property type="entry name" value="RmlC-like cupins"/>
    <property type="match status" value="1"/>
</dbReference>
<feature type="compositionally biased region" description="Pro residues" evidence="1">
    <location>
        <begin position="154"/>
        <end position="164"/>
    </location>
</feature>
<dbReference type="InterPro" id="IPR014710">
    <property type="entry name" value="RmlC-like_jellyroll"/>
</dbReference>
<feature type="compositionally biased region" description="Low complexity" evidence="1">
    <location>
        <begin position="1"/>
        <end position="12"/>
    </location>
</feature>
<evidence type="ECO:0000313" key="3">
    <source>
        <dbReference type="EMBL" id="KFH41456.1"/>
    </source>
</evidence>
<feature type="region of interest" description="Disordered" evidence="1">
    <location>
        <begin position="585"/>
        <end position="668"/>
    </location>
</feature>
<dbReference type="InterPro" id="IPR011051">
    <property type="entry name" value="RmlC_Cupin_sf"/>
</dbReference>